<evidence type="ECO:0000256" key="1">
    <source>
        <dbReference type="ARBA" id="ARBA00009986"/>
    </source>
</evidence>
<evidence type="ECO:0000313" key="6">
    <source>
        <dbReference type="Proteomes" id="UP001227192"/>
    </source>
</evidence>
<comment type="similarity">
    <text evidence="1">Belongs to the aldehyde dehydrogenase family.</text>
</comment>
<feature type="domain" description="Aldehyde dehydrogenase" evidence="4">
    <location>
        <begin position="7"/>
        <end position="73"/>
    </location>
</feature>
<dbReference type="AlphaFoldDB" id="A0AAI9XAA8"/>
<proteinExistence type="inferred from homology"/>
<dbReference type="Pfam" id="PF00171">
    <property type="entry name" value="Aldedh"/>
    <property type="match status" value="1"/>
</dbReference>
<dbReference type="InterPro" id="IPR015590">
    <property type="entry name" value="Aldehyde_DH_dom"/>
</dbReference>
<keyword evidence="6" id="KW-1185">Reference proteome</keyword>
<protein>
    <recommendedName>
        <fullName evidence="2">aldehyde dehydrogenase (NAD(+))</fullName>
        <ecNumber evidence="2">1.2.1.3</ecNumber>
    </recommendedName>
</protein>
<accession>A0AAI9XAA8</accession>
<dbReference type="InterPro" id="IPR016161">
    <property type="entry name" value="Ald_DH/histidinol_DH"/>
</dbReference>
<evidence type="ECO:0000313" key="5">
    <source>
        <dbReference type="EMBL" id="KAJ9489690.1"/>
    </source>
</evidence>
<gene>
    <name evidence="5" type="ORF">VN97_g3590</name>
</gene>
<name>A0AAI9XAA8_PENTH</name>
<comment type="caution">
    <text evidence="5">The sequence shown here is derived from an EMBL/GenBank/DDBJ whole genome shotgun (WGS) entry which is preliminary data.</text>
</comment>
<evidence type="ECO:0000256" key="2">
    <source>
        <dbReference type="ARBA" id="ARBA00024226"/>
    </source>
</evidence>
<dbReference type="GO" id="GO:0004029">
    <property type="term" value="F:aldehyde dehydrogenase (NAD+) activity"/>
    <property type="evidence" value="ECO:0007669"/>
    <property type="project" value="UniProtKB-EC"/>
</dbReference>
<evidence type="ECO:0000259" key="4">
    <source>
        <dbReference type="Pfam" id="PF00171"/>
    </source>
</evidence>
<dbReference type="Gene3D" id="3.40.309.10">
    <property type="entry name" value="Aldehyde Dehydrogenase, Chain A, domain 2"/>
    <property type="match status" value="1"/>
</dbReference>
<dbReference type="PANTHER" id="PTHR11699">
    <property type="entry name" value="ALDEHYDE DEHYDROGENASE-RELATED"/>
    <property type="match status" value="1"/>
</dbReference>
<dbReference type="InterPro" id="IPR016163">
    <property type="entry name" value="Ald_DH_C"/>
</dbReference>
<dbReference type="Proteomes" id="UP001227192">
    <property type="component" value="Unassembled WGS sequence"/>
</dbReference>
<evidence type="ECO:0000256" key="3">
    <source>
        <dbReference type="ARBA" id="ARBA00049194"/>
    </source>
</evidence>
<dbReference type="EMBL" id="LACB01000077">
    <property type="protein sequence ID" value="KAJ9489690.1"/>
    <property type="molecule type" value="Genomic_DNA"/>
</dbReference>
<reference evidence="5" key="2">
    <citation type="journal article" date="2016" name="Fungal Biol.">
        <title>Ochratoxin A production by Penicillium thymicola.</title>
        <authorList>
            <person name="Nguyen H.D.T."/>
            <person name="McMullin D.R."/>
            <person name="Ponomareva E."/>
            <person name="Riley R."/>
            <person name="Pomraning K.R."/>
            <person name="Baker S.E."/>
            <person name="Seifert K.A."/>
        </authorList>
    </citation>
    <scope>NUCLEOTIDE SEQUENCE</scope>
    <source>
        <strain evidence="5">DAOM 180753</strain>
    </source>
</reference>
<organism evidence="5 6">
    <name type="scientific">Penicillium thymicola</name>
    <dbReference type="NCBI Taxonomy" id="293382"/>
    <lineage>
        <taxon>Eukaryota</taxon>
        <taxon>Fungi</taxon>
        <taxon>Dikarya</taxon>
        <taxon>Ascomycota</taxon>
        <taxon>Pezizomycotina</taxon>
        <taxon>Eurotiomycetes</taxon>
        <taxon>Eurotiomycetidae</taxon>
        <taxon>Eurotiales</taxon>
        <taxon>Aspergillaceae</taxon>
        <taxon>Penicillium</taxon>
    </lineage>
</organism>
<sequence>MPHKNVGNGRGFFIELTIFPNAKDSIRIYREEVFGPFIAIASFTTEDKVVTRADDTTYGLGAAVFTRDIERAQYR</sequence>
<dbReference type="EC" id="1.2.1.3" evidence="2"/>
<reference evidence="5" key="1">
    <citation type="submission" date="2015-06" db="EMBL/GenBank/DDBJ databases">
        <authorList>
            <person name="Nguyen H."/>
        </authorList>
    </citation>
    <scope>NUCLEOTIDE SEQUENCE</scope>
    <source>
        <strain evidence="5">DAOM 180753</strain>
    </source>
</reference>
<comment type="catalytic activity">
    <reaction evidence="3">
        <text>an aldehyde + NAD(+) + H2O = a carboxylate + NADH + 2 H(+)</text>
        <dbReference type="Rhea" id="RHEA:16185"/>
        <dbReference type="ChEBI" id="CHEBI:15377"/>
        <dbReference type="ChEBI" id="CHEBI:15378"/>
        <dbReference type="ChEBI" id="CHEBI:17478"/>
        <dbReference type="ChEBI" id="CHEBI:29067"/>
        <dbReference type="ChEBI" id="CHEBI:57540"/>
        <dbReference type="ChEBI" id="CHEBI:57945"/>
        <dbReference type="EC" id="1.2.1.3"/>
    </reaction>
</comment>
<dbReference type="SUPFAM" id="SSF53720">
    <property type="entry name" value="ALDH-like"/>
    <property type="match status" value="1"/>
</dbReference>